<comment type="similarity">
    <text evidence="1">Belongs to the FAH family.</text>
</comment>
<evidence type="ECO:0000256" key="2">
    <source>
        <dbReference type="ARBA" id="ARBA00022723"/>
    </source>
</evidence>
<dbReference type="RefSeq" id="WP_133775226.1">
    <property type="nucleotide sequence ID" value="NZ_SNZR01000020.1"/>
</dbReference>
<keyword evidence="2" id="KW-0479">Metal-binding</keyword>
<dbReference type="Pfam" id="PF01557">
    <property type="entry name" value="FAA_hydrolase"/>
    <property type="match status" value="1"/>
</dbReference>
<dbReference type="InterPro" id="IPR051121">
    <property type="entry name" value="FAH"/>
</dbReference>
<evidence type="ECO:0000313" key="4">
    <source>
        <dbReference type="EMBL" id="TDR84503.1"/>
    </source>
</evidence>
<protein>
    <submittedName>
        <fullName evidence="4">2-keto-4-pentenoate hydratase/2-oxohepta-3-ene-1,7-dioic acid hydratase in catechol pathway</fullName>
    </submittedName>
</protein>
<dbReference type="GO" id="GO:0016853">
    <property type="term" value="F:isomerase activity"/>
    <property type="evidence" value="ECO:0007669"/>
    <property type="project" value="UniProtKB-ARBA"/>
</dbReference>
<keyword evidence="5" id="KW-1185">Reference proteome</keyword>
<dbReference type="SUPFAM" id="SSF56529">
    <property type="entry name" value="FAH"/>
    <property type="match status" value="1"/>
</dbReference>
<dbReference type="GO" id="GO:0019752">
    <property type="term" value="P:carboxylic acid metabolic process"/>
    <property type="evidence" value="ECO:0007669"/>
    <property type="project" value="UniProtKB-ARBA"/>
</dbReference>
<accession>A0A4R7BHV5</accession>
<dbReference type="Proteomes" id="UP000295122">
    <property type="component" value="Unassembled WGS sequence"/>
</dbReference>
<dbReference type="AlphaFoldDB" id="A0A4R7BHV5"/>
<dbReference type="GO" id="GO:0046872">
    <property type="term" value="F:metal ion binding"/>
    <property type="evidence" value="ECO:0007669"/>
    <property type="project" value="UniProtKB-KW"/>
</dbReference>
<evidence type="ECO:0000259" key="3">
    <source>
        <dbReference type="Pfam" id="PF01557"/>
    </source>
</evidence>
<dbReference type="InterPro" id="IPR036663">
    <property type="entry name" value="Fumarylacetoacetase_C_sf"/>
</dbReference>
<name>A0A4R7BHV5_9HYPH</name>
<organism evidence="4 5">
    <name type="scientific">Enterovirga rhinocerotis</name>
    <dbReference type="NCBI Taxonomy" id="1339210"/>
    <lineage>
        <taxon>Bacteria</taxon>
        <taxon>Pseudomonadati</taxon>
        <taxon>Pseudomonadota</taxon>
        <taxon>Alphaproteobacteria</taxon>
        <taxon>Hyphomicrobiales</taxon>
        <taxon>Methylobacteriaceae</taxon>
        <taxon>Enterovirga</taxon>
    </lineage>
</organism>
<dbReference type="Gene3D" id="3.90.850.10">
    <property type="entry name" value="Fumarylacetoacetase-like, C-terminal domain"/>
    <property type="match status" value="1"/>
</dbReference>
<reference evidence="4 5" key="1">
    <citation type="submission" date="2019-03" db="EMBL/GenBank/DDBJ databases">
        <title>Genomic Encyclopedia of Type Strains, Phase IV (KMG-IV): sequencing the most valuable type-strain genomes for metagenomic binning, comparative biology and taxonomic classification.</title>
        <authorList>
            <person name="Goeker M."/>
        </authorList>
    </citation>
    <scope>NUCLEOTIDE SEQUENCE [LARGE SCALE GENOMIC DNA]</scope>
    <source>
        <strain evidence="4 5">DSM 25903</strain>
    </source>
</reference>
<sequence>MKLVCYDRRGATHYGIVKSDRVIDLTSRLAPYPTIVDFIAGDARPIAEQILAREDGDFSYSDLKLLPVVPNPSKIICVGLNYHDHIHEANRQLNRTDTGFEYPMIFARWPESMTGHEQPIFRPKASHQFDFEAELLVVIGKDTGRYVSEETALDYVFGYSCFNDGSLRDFQRHSRQINPGKNFEKTGPSGPWLVTADEIPDPDRLEVEMRLNGEVMQKANTSLMIHSVRQIISYVTMWTPFRPGDVIATGTMGGVGFARDPQVFMKPGDVAEVAIEGIGTLRNRVEDERL</sequence>
<feature type="domain" description="Fumarylacetoacetase-like C-terminal" evidence="3">
    <location>
        <begin position="74"/>
        <end position="285"/>
    </location>
</feature>
<dbReference type="InterPro" id="IPR011234">
    <property type="entry name" value="Fumarylacetoacetase-like_C"/>
</dbReference>
<comment type="caution">
    <text evidence="4">The sequence shown here is derived from an EMBL/GenBank/DDBJ whole genome shotgun (WGS) entry which is preliminary data.</text>
</comment>
<dbReference type="EMBL" id="SNZR01000020">
    <property type="protein sequence ID" value="TDR84503.1"/>
    <property type="molecule type" value="Genomic_DNA"/>
</dbReference>
<proteinExistence type="inferred from homology"/>
<gene>
    <name evidence="4" type="ORF">EV668_4949</name>
</gene>
<dbReference type="FunFam" id="3.90.850.10:FF:000002">
    <property type="entry name" value="2-hydroxyhepta-2,4-diene-1,7-dioate isomerase"/>
    <property type="match status" value="1"/>
</dbReference>
<evidence type="ECO:0000313" key="5">
    <source>
        <dbReference type="Proteomes" id="UP000295122"/>
    </source>
</evidence>
<dbReference type="PANTHER" id="PTHR42796">
    <property type="entry name" value="FUMARYLACETOACETATE HYDROLASE DOMAIN-CONTAINING PROTEIN 2A-RELATED"/>
    <property type="match status" value="1"/>
</dbReference>
<evidence type="ECO:0000256" key="1">
    <source>
        <dbReference type="ARBA" id="ARBA00010211"/>
    </source>
</evidence>
<dbReference type="PANTHER" id="PTHR42796:SF4">
    <property type="entry name" value="FUMARYLACETOACETATE HYDROLASE DOMAIN-CONTAINING PROTEIN 2A"/>
    <property type="match status" value="1"/>
</dbReference>
<dbReference type="OrthoDB" id="5197601at2"/>